<reference evidence="1" key="1">
    <citation type="submission" date="2018-02" db="EMBL/GenBank/DDBJ databases">
        <title>Rhizophora mucronata_Transcriptome.</title>
        <authorList>
            <person name="Meera S.P."/>
            <person name="Sreeshan A."/>
            <person name="Augustine A."/>
        </authorList>
    </citation>
    <scope>NUCLEOTIDE SEQUENCE</scope>
    <source>
        <tissue evidence="1">Leaf</tissue>
    </source>
</reference>
<proteinExistence type="predicted"/>
<accession>A0A2P2PBR3</accession>
<name>A0A2P2PBR3_RHIMU</name>
<sequence length="39" mass="4350">MFNILGDRGIICAEIPEQVMHARSEFLAWVGGMSICRTP</sequence>
<dbReference type="EMBL" id="GGEC01071673">
    <property type="protein sequence ID" value="MBX52157.1"/>
    <property type="molecule type" value="Transcribed_RNA"/>
</dbReference>
<dbReference type="AlphaFoldDB" id="A0A2P2PBR3"/>
<protein>
    <submittedName>
        <fullName evidence="1">Uncharacterized protein</fullName>
    </submittedName>
</protein>
<evidence type="ECO:0000313" key="1">
    <source>
        <dbReference type="EMBL" id="MBX52157.1"/>
    </source>
</evidence>
<organism evidence="1">
    <name type="scientific">Rhizophora mucronata</name>
    <name type="common">Asiatic mangrove</name>
    <dbReference type="NCBI Taxonomy" id="61149"/>
    <lineage>
        <taxon>Eukaryota</taxon>
        <taxon>Viridiplantae</taxon>
        <taxon>Streptophyta</taxon>
        <taxon>Embryophyta</taxon>
        <taxon>Tracheophyta</taxon>
        <taxon>Spermatophyta</taxon>
        <taxon>Magnoliopsida</taxon>
        <taxon>eudicotyledons</taxon>
        <taxon>Gunneridae</taxon>
        <taxon>Pentapetalae</taxon>
        <taxon>rosids</taxon>
        <taxon>fabids</taxon>
        <taxon>Malpighiales</taxon>
        <taxon>Rhizophoraceae</taxon>
        <taxon>Rhizophora</taxon>
    </lineage>
</organism>